<evidence type="ECO:0000313" key="3">
    <source>
        <dbReference type="EMBL" id="OXA63857.1"/>
    </source>
</evidence>
<dbReference type="InterPro" id="IPR011021">
    <property type="entry name" value="Arrestin-like_N"/>
</dbReference>
<dbReference type="GO" id="GO:0005737">
    <property type="term" value="C:cytoplasm"/>
    <property type="evidence" value="ECO:0007669"/>
    <property type="project" value="TreeGrafter"/>
</dbReference>
<dbReference type="PANTHER" id="PTHR11188:SF176">
    <property type="entry name" value="ARRESTIN DOMAIN-CONTAINING PROTEIN 1"/>
    <property type="match status" value="1"/>
</dbReference>
<dbReference type="OMA" id="IPGENIC"/>
<feature type="domain" description="Arrestin C-terminal-like" evidence="2">
    <location>
        <begin position="181"/>
        <end position="304"/>
    </location>
</feature>
<dbReference type="InterPro" id="IPR014756">
    <property type="entry name" value="Ig_E-set"/>
</dbReference>
<dbReference type="InterPro" id="IPR014752">
    <property type="entry name" value="Arrestin-like_C"/>
</dbReference>
<dbReference type="Gene3D" id="2.60.40.640">
    <property type="match status" value="2"/>
</dbReference>
<dbReference type="SMART" id="SM01017">
    <property type="entry name" value="Arrestin_C"/>
    <property type="match status" value="1"/>
</dbReference>
<comment type="caution">
    <text evidence="3">The sequence shown here is derived from an EMBL/GenBank/DDBJ whole genome shotgun (WGS) entry which is preliminary data.</text>
</comment>
<dbReference type="OrthoDB" id="2333384at2759"/>
<reference evidence="3 4" key="1">
    <citation type="submission" date="2015-12" db="EMBL/GenBank/DDBJ databases">
        <title>The genome of Folsomia candida.</title>
        <authorList>
            <person name="Faddeeva A."/>
            <person name="Derks M.F."/>
            <person name="Anvar Y."/>
            <person name="Smit S."/>
            <person name="Van Straalen N."/>
            <person name="Roelofs D."/>
        </authorList>
    </citation>
    <scope>NUCLEOTIDE SEQUENCE [LARGE SCALE GENOMIC DNA]</scope>
    <source>
        <strain evidence="3 4">VU population</strain>
        <tissue evidence="3">Whole body</tissue>
    </source>
</reference>
<dbReference type="GO" id="GO:0015031">
    <property type="term" value="P:protein transport"/>
    <property type="evidence" value="ECO:0007669"/>
    <property type="project" value="TreeGrafter"/>
</dbReference>
<dbReference type="InterPro" id="IPR050357">
    <property type="entry name" value="Arrestin_domain-protein"/>
</dbReference>
<protein>
    <submittedName>
        <fullName evidence="3">Arrestin domain-containing protein 2</fullName>
    </submittedName>
</protein>
<comment type="similarity">
    <text evidence="1">Belongs to the arrestin family.</text>
</comment>
<dbReference type="Proteomes" id="UP000198287">
    <property type="component" value="Unassembled WGS sequence"/>
</dbReference>
<dbReference type="Pfam" id="PF02752">
    <property type="entry name" value="Arrestin_C"/>
    <property type="match status" value="1"/>
</dbReference>
<dbReference type="Pfam" id="PF00339">
    <property type="entry name" value="Arrestin_N"/>
    <property type="match status" value="1"/>
</dbReference>
<evidence type="ECO:0000259" key="2">
    <source>
        <dbReference type="SMART" id="SM01017"/>
    </source>
</evidence>
<proteinExistence type="inferred from homology"/>
<sequence>MLPCQRSSSVLQIILEHPSASFIPGESIVGEVVLNNKNPTEFKSIRIRFYGRAKVEWSEIRQTGYRIPNTHHFTGEEVYFTEDLALIGNGADTTSLPPGTWRYPFAYKLPHGIPSSFSHHVGTVSYMMQAIMKGSWCQSQTNAIKEFKVDGRLNLSMDKIENLRKPLEIEKEKIIYDMFCRPGKIMVGIKLDRSGFVSGDYINFQVYQKNHLKQNLNPLKIRLLQVIEFKGTDGTRKESNTIVKVEGPKLLGNGEKKWEMTNKMKIPESIPYSGLGGCKIIDVQYILEIKLELFMEAFRQIIPLMIGYQ</sequence>
<keyword evidence="4" id="KW-1185">Reference proteome</keyword>
<dbReference type="InterPro" id="IPR011022">
    <property type="entry name" value="Arrestin_C-like"/>
</dbReference>
<dbReference type="EMBL" id="LNIX01000001">
    <property type="protein sequence ID" value="OXA63857.1"/>
    <property type="molecule type" value="Genomic_DNA"/>
</dbReference>
<evidence type="ECO:0000313" key="4">
    <source>
        <dbReference type="Proteomes" id="UP000198287"/>
    </source>
</evidence>
<name>A0A226F332_FOLCA</name>
<accession>A0A226F332</accession>
<dbReference type="PANTHER" id="PTHR11188">
    <property type="entry name" value="ARRESTIN DOMAIN CONTAINING PROTEIN"/>
    <property type="match status" value="1"/>
</dbReference>
<gene>
    <name evidence="3" type="ORF">Fcan01_01393</name>
</gene>
<dbReference type="AlphaFoldDB" id="A0A226F332"/>
<evidence type="ECO:0000256" key="1">
    <source>
        <dbReference type="ARBA" id="ARBA00005298"/>
    </source>
</evidence>
<organism evidence="3 4">
    <name type="scientific">Folsomia candida</name>
    <name type="common">Springtail</name>
    <dbReference type="NCBI Taxonomy" id="158441"/>
    <lineage>
        <taxon>Eukaryota</taxon>
        <taxon>Metazoa</taxon>
        <taxon>Ecdysozoa</taxon>
        <taxon>Arthropoda</taxon>
        <taxon>Hexapoda</taxon>
        <taxon>Collembola</taxon>
        <taxon>Entomobryomorpha</taxon>
        <taxon>Isotomoidea</taxon>
        <taxon>Isotomidae</taxon>
        <taxon>Proisotominae</taxon>
        <taxon>Folsomia</taxon>
    </lineage>
</organism>
<dbReference type="SUPFAM" id="SSF81296">
    <property type="entry name" value="E set domains"/>
    <property type="match status" value="2"/>
</dbReference>